<dbReference type="Pfam" id="PF00440">
    <property type="entry name" value="TetR_N"/>
    <property type="match status" value="1"/>
</dbReference>
<dbReference type="PANTHER" id="PTHR30055">
    <property type="entry name" value="HTH-TYPE TRANSCRIPTIONAL REGULATOR RUTR"/>
    <property type="match status" value="1"/>
</dbReference>
<dbReference type="OrthoDB" id="5242433at2"/>
<dbReference type="RefSeq" id="WP_129186869.1">
    <property type="nucleotide sequence ID" value="NZ_CP035493.1"/>
</dbReference>
<dbReference type="SUPFAM" id="SSF48498">
    <property type="entry name" value="Tetracyclin repressor-like, C-terminal domain"/>
    <property type="match status" value="1"/>
</dbReference>
<protein>
    <submittedName>
        <fullName evidence="4">TetR family transcriptional regulator</fullName>
    </submittedName>
</protein>
<name>A0A4P6F5F5_9MICO</name>
<dbReference type="EMBL" id="CP035493">
    <property type="protein sequence ID" value="QAY69469.1"/>
    <property type="molecule type" value="Genomic_DNA"/>
</dbReference>
<organism evidence="4 5">
    <name type="scientific">Xylanimonas protaetiae</name>
    <dbReference type="NCBI Taxonomy" id="2509457"/>
    <lineage>
        <taxon>Bacteria</taxon>
        <taxon>Bacillati</taxon>
        <taxon>Actinomycetota</taxon>
        <taxon>Actinomycetes</taxon>
        <taxon>Micrococcales</taxon>
        <taxon>Promicromonosporaceae</taxon>
        <taxon>Xylanimonas</taxon>
    </lineage>
</organism>
<evidence type="ECO:0000313" key="5">
    <source>
        <dbReference type="Proteomes" id="UP000292118"/>
    </source>
</evidence>
<gene>
    <name evidence="4" type="ORF">ET471_04970</name>
</gene>
<dbReference type="GO" id="GO:0000976">
    <property type="term" value="F:transcription cis-regulatory region binding"/>
    <property type="evidence" value="ECO:0007669"/>
    <property type="project" value="TreeGrafter"/>
</dbReference>
<evidence type="ECO:0000259" key="3">
    <source>
        <dbReference type="PROSITE" id="PS50977"/>
    </source>
</evidence>
<feature type="DNA-binding region" description="H-T-H motif" evidence="2">
    <location>
        <begin position="38"/>
        <end position="57"/>
    </location>
</feature>
<dbReference type="AlphaFoldDB" id="A0A4P6F5F5"/>
<sequence length="210" mass="22605">MSENPNAPRKRVSADERRRLLVAAALRVMRRDGVGAATTRAICAEAGMPHGAFHYCFHGKKDLYTALLATEVEVDLDDLWTSVAPGMPPEDGIRALLLAHWAAIEAAPDAQLVLYELGDLALRDPDLHDLAQWEQRAAVDKAAEAVARLTAEGGFGLVRDARAVAELVVSTLDGVARAWLRHRDDERARATLTDLAGLLATLTTPTGGTP</sequence>
<dbReference type="InterPro" id="IPR001647">
    <property type="entry name" value="HTH_TetR"/>
</dbReference>
<keyword evidence="5" id="KW-1185">Reference proteome</keyword>
<reference evidence="4 5" key="1">
    <citation type="submission" date="2019-01" db="EMBL/GenBank/DDBJ databases">
        <title>Genome sequencing of strain FW10M-9.</title>
        <authorList>
            <person name="Heo J."/>
            <person name="Kim S.-J."/>
            <person name="Kim J.-S."/>
            <person name="Hong S.-B."/>
            <person name="Kwon S.-W."/>
        </authorList>
    </citation>
    <scope>NUCLEOTIDE SEQUENCE [LARGE SCALE GENOMIC DNA]</scope>
    <source>
        <strain evidence="4 5">FW10M-9</strain>
    </source>
</reference>
<evidence type="ECO:0000256" key="2">
    <source>
        <dbReference type="PROSITE-ProRule" id="PRU00335"/>
    </source>
</evidence>
<accession>A0A4P6F5F5</accession>
<dbReference type="InterPro" id="IPR050109">
    <property type="entry name" value="HTH-type_TetR-like_transc_reg"/>
</dbReference>
<dbReference type="PROSITE" id="PS50977">
    <property type="entry name" value="HTH_TETR_2"/>
    <property type="match status" value="1"/>
</dbReference>
<proteinExistence type="predicted"/>
<keyword evidence="1 2" id="KW-0238">DNA-binding</keyword>
<dbReference type="Gene3D" id="1.10.357.10">
    <property type="entry name" value="Tetracycline Repressor, domain 2"/>
    <property type="match status" value="1"/>
</dbReference>
<dbReference type="GO" id="GO:0003700">
    <property type="term" value="F:DNA-binding transcription factor activity"/>
    <property type="evidence" value="ECO:0007669"/>
    <property type="project" value="TreeGrafter"/>
</dbReference>
<feature type="domain" description="HTH tetR-type" evidence="3">
    <location>
        <begin position="15"/>
        <end position="75"/>
    </location>
</feature>
<evidence type="ECO:0000256" key="1">
    <source>
        <dbReference type="ARBA" id="ARBA00023125"/>
    </source>
</evidence>
<dbReference type="Proteomes" id="UP000292118">
    <property type="component" value="Chromosome"/>
</dbReference>
<dbReference type="KEGG" id="xya:ET471_04970"/>
<dbReference type="InterPro" id="IPR036271">
    <property type="entry name" value="Tet_transcr_reg_TetR-rel_C_sf"/>
</dbReference>
<evidence type="ECO:0000313" key="4">
    <source>
        <dbReference type="EMBL" id="QAY69469.1"/>
    </source>
</evidence>
<dbReference type="InterPro" id="IPR009057">
    <property type="entry name" value="Homeodomain-like_sf"/>
</dbReference>
<dbReference type="PANTHER" id="PTHR30055:SF226">
    <property type="entry name" value="HTH-TYPE TRANSCRIPTIONAL REGULATOR PKSA"/>
    <property type="match status" value="1"/>
</dbReference>
<dbReference type="SUPFAM" id="SSF46689">
    <property type="entry name" value="Homeodomain-like"/>
    <property type="match status" value="1"/>
</dbReference>